<dbReference type="PATRIC" id="fig|1513271.3.peg.2963"/>
<keyword evidence="6 7" id="KW-0472">Membrane</keyword>
<evidence type="ECO:0000313" key="9">
    <source>
        <dbReference type="EMBL" id="KMT64478.1"/>
    </source>
</evidence>
<feature type="transmembrane region" description="Helical" evidence="7">
    <location>
        <begin position="324"/>
        <end position="344"/>
    </location>
</feature>
<dbReference type="GO" id="GO:0016020">
    <property type="term" value="C:membrane"/>
    <property type="evidence" value="ECO:0007669"/>
    <property type="project" value="UniProtKB-SubCell"/>
</dbReference>
<feature type="transmembrane region" description="Helical" evidence="7">
    <location>
        <begin position="419"/>
        <end position="442"/>
    </location>
</feature>
<organism evidence="9 10">
    <name type="scientific">Catenovulum maritimum</name>
    <dbReference type="NCBI Taxonomy" id="1513271"/>
    <lineage>
        <taxon>Bacteria</taxon>
        <taxon>Pseudomonadati</taxon>
        <taxon>Pseudomonadota</taxon>
        <taxon>Gammaproteobacteria</taxon>
        <taxon>Alteromonadales</taxon>
        <taxon>Alteromonadaceae</taxon>
        <taxon>Catenovulum</taxon>
    </lineage>
</organism>
<name>A0A0J8GUV6_9ALTE</name>
<feature type="transmembrane region" description="Helical" evidence="7">
    <location>
        <begin position="47"/>
        <end position="67"/>
    </location>
</feature>
<dbReference type="SUPFAM" id="SSF103473">
    <property type="entry name" value="MFS general substrate transporter"/>
    <property type="match status" value="1"/>
</dbReference>
<feature type="transmembrane region" description="Helical" evidence="7">
    <location>
        <begin position="296"/>
        <end position="317"/>
    </location>
</feature>
<evidence type="ECO:0000256" key="2">
    <source>
        <dbReference type="ARBA" id="ARBA00010992"/>
    </source>
</evidence>
<feature type="transmembrane region" description="Helical" evidence="7">
    <location>
        <begin position="136"/>
        <end position="162"/>
    </location>
</feature>
<dbReference type="STRING" id="1513271.XM47_14410"/>
<feature type="transmembrane region" description="Helical" evidence="7">
    <location>
        <begin position="12"/>
        <end position="35"/>
    </location>
</feature>
<feature type="transmembrane region" description="Helical" evidence="7">
    <location>
        <begin position="174"/>
        <end position="195"/>
    </location>
</feature>
<dbReference type="Pfam" id="PF00083">
    <property type="entry name" value="Sugar_tr"/>
    <property type="match status" value="2"/>
</dbReference>
<protein>
    <submittedName>
        <fullName evidence="9">MFS transporter</fullName>
    </submittedName>
</protein>
<keyword evidence="3" id="KW-0813">Transport</keyword>
<dbReference type="InterPro" id="IPR050820">
    <property type="entry name" value="MFS_Sugar_Transporter"/>
</dbReference>
<evidence type="ECO:0000256" key="1">
    <source>
        <dbReference type="ARBA" id="ARBA00004141"/>
    </source>
</evidence>
<dbReference type="PROSITE" id="PS50850">
    <property type="entry name" value="MFS"/>
    <property type="match status" value="1"/>
</dbReference>
<evidence type="ECO:0000256" key="4">
    <source>
        <dbReference type="ARBA" id="ARBA00022692"/>
    </source>
</evidence>
<comment type="subcellular location">
    <subcellularLocation>
        <location evidence="1">Membrane</location>
        <topology evidence="1">Multi-pass membrane protein</topology>
    </subcellularLocation>
</comment>
<gene>
    <name evidence="9" type="ORF">XM47_14410</name>
</gene>
<evidence type="ECO:0000256" key="5">
    <source>
        <dbReference type="ARBA" id="ARBA00022989"/>
    </source>
</evidence>
<comment type="caution">
    <text evidence="9">The sequence shown here is derived from an EMBL/GenBank/DDBJ whole genome shotgun (WGS) entry which is preliminary data.</text>
</comment>
<dbReference type="InterPro" id="IPR005828">
    <property type="entry name" value="MFS_sugar_transport-like"/>
</dbReference>
<dbReference type="PANTHER" id="PTHR48023">
    <property type="entry name" value="D-XYLOSE-PROTON SYMPORTER-LIKE 2"/>
    <property type="match status" value="1"/>
</dbReference>
<feature type="domain" description="Major facilitator superfamily (MFS) profile" evidence="8">
    <location>
        <begin position="13"/>
        <end position="509"/>
    </location>
</feature>
<evidence type="ECO:0000256" key="6">
    <source>
        <dbReference type="ARBA" id="ARBA00023136"/>
    </source>
</evidence>
<feature type="transmembrane region" description="Helical" evidence="7">
    <location>
        <begin position="79"/>
        <end position="98"/>
    </location>
</feature>
<feature type="transmembrane region" description="Helical" evidence="7">
    <location>
        <begin position="454"/>
        <end position="474"/>
    </location>
</feature>
<dbReference type="OrthoDB" id="5368493at2"/>
<sequence>MSSQNYHKNVTVYSLIAAFGGFVFGLDAANISGAIRYVSSQFELDSMQVGIVVSCALLGVILALLITGTLCEKFGRKKVLLGIAFTYSLSSIVSASALSYEMLVIGRFIGGVAFASITVSAMYIGEIAPADLRGKFVSINQFMIAIGLLLAFIINYVLVLVIDDISWLNNENVWRYMLGAELIANAFWILMLLKIPESPRWLVMKSQVSAAKDVFSKIVAKDKVEEVTKEVIDSLNQEVKTDTLTQLKCLFSRKMSFVLWLAIVYAIVQGATGMNAVLFFAPMVFEQIGMSVEDTFMQTITIGLVGVVSTIIAITFVEKLGRRLLTLGGLLLVVVAHTSVWFGFNQAHYEIDHAAVTEIKAQMEKENIPLDKLDALVGKNYATDVELKKDLAQMFDKRELPLVSGAIINASIQNVNVGMVLFGIFAFLAAFNMSIGPIMWVIFSEIFPNQVRSVALPFAALVQTVSSWAIQQFFPWQLENLGAANTFLNYGIIALIGFVIMIFILPETKGKSIEMIEKDLVRKPSAVLN</sequence>
<feature type="transmembrane region" description="Helical" evidence="7">
    <location>
        <begin position="257"/>
        <end position="284"/>
    </location>
</feature>
<feature type="transmembrane region" description="Helical" evidence="7">
    <location>
        <begin position="104"/>
        <end position="124"/>
    </location>
</feature>
<dbReference type="Gene3D" id="1.20.1250.20">
    <property type="entry name" value="MFS general substrate transporter like domains"/>
    <property type="match status" value="1"/>
</dbReference>
<dbReference type="AlphaFoldDB" id="A0A0J8GUV6"/>
<dbReference type="InterPro" id="IPR020846">
    <property type="entry name" value="MFS_dom"/>
</dbReference>
<evidence type="ECO:0000259" key="8">
    <source>
        <dbReference type="PROSITE" id="PS50850"/>
    </source>
</evidence>
<dbReference type="PROSITE" id="PS00216">
    <property type="entry name" value="SUGAR_TRANSPORT_1"/>
    <property type="match status" value="1"/>
</dbReference>
<dbReference type="PRINTS" id="PR00171">
    <property type="entry name" value="SUGRTRNSPORT"/>
</dbReference>
<dbReference type="InterPro" id="IPR036259">
    <property type="entry name" value="MFS_trans_sf"/>
</dbReference>
<dbReference type="InterPro" id="IPR003663">
    <property type="entry name" value="Sugar/inositol_transpt"/>
</dbReference>
<dbReference type="RefSeq" id="WP_048693946.1">
    <property type="nucleotide sequence ID" value="NZ_KQ130497.1"/>
</dbReference>
<proteinExistence type="inferred from homology"/>
<evidence type="ECO:0000313" key="10">
    <source>
        <dbReference type="Proteomes" id="UP000037600"/>
    </source>
</evidence>
<keyword evidence="4 7" id="KW-0812">Transmembrane</keyword>
<dbReference type="InterPro" id="IPR005829">
    <property type="entry name" value="Sugar_transporter_CS"/>
</dbReference>
<feature type="transmembrane region" description="Helical" evidence="7">
    <location>
        <begin position="486"/>
        <end position="505"/>
    </location>
</feature>
<keyword evidence="10" id="KW-1185">Reference proteome</keyword>
<dbReference type="Proteomes" id="UP000037600">
    <property type="component" value="Unassembled WGS sequence"/>
</dbReference>
<dbReference type="PANTHER" id="PTHR48023:SF4">
    <property type="entry name" value="D-XYLOSE-PROTON SYMPORTER-LIKE 2"/>
    <property type="match status" value="1"/>
</dbReference>
<reference evidence="9 10" key="1">
    <citation type="submission" date="2015-04" db="EMBL/GenBank/DDBJ databases">
        <title>Draft Genome Sequence of the Novel Agar-Digesting Marine Bacterium Q1.</title>
        <authorList>
            <person name="Li Y."/>
            <person name="Li D."/>
            <person name="Chen G."/>
            <person name="Du Z."/>
        </authorList>
    </citation>
    <scope>NUCLEOTIDE SEQUENCE [LARGE SCALE GENOMIC DNA]</scope>
    <source>
        <strain evidence="9 10">Q1</strain>
    </source>
</reference>
<accession>A0A0J8GUV6</accession>
<dbReference type="GO" id="GO:0022857">
    <property type="term" value="F:transmembrane transporter activity"/>
    <property type="evidence" value="ECO:0007669"/>
    <property type="project" value="InterPro"/>
</dbReference>
<dbReference type="EMBL" id="LAZL01000024">
    <property type="protein sequence ID" value="KMT64478.1"/>
    <property type="molecule type" value="Genomic_DNA"/>
</dbReference>
<comment type="similarity">
    <text evidence="2">Belongs to the major facilitator superfamily. Sugar transporter (TC 2.A.1.1) family.</text>
</comment>
<evidence type="ECO:0000256" key="7">
    <source>
        <dbReference type="SAM" id="Phobius"/>
    </source>
</evidence>
<keyword evidence="5 7" id="KW-1133">Transmembrane helix</keyword>
<evidence type="ECO:0000256" key="3">
    <source>
        <dbReference type="ARBA" id="ARBA00022448"/>
    </source>
</evidence>